<dbReference type="AlphaFoldDB" id="A0A3M7R8E0"/>
<keyword evidence="1" id="KW-1133">Transmembrane helix</keyword>
<keyword evidence="1" id="KW-0812">Transmembrane</keyword>
<dbReference type="EMBL" id="REGN01003987">
    <property type="protein sequence ID" value="RNA19729.1"/>
    <property type="molecule type" value="Genomic_DNA"/>
</dbReference>
<gene>
    <name evidence="2" type="ORF">BpHYR1_040285</name>
</gene>
<comment type="caution">
    <text evidence="2">The sequence shown here is derived from an EMBL/GenBank/DDBJ whole genome shotgun (WGS) entry which is preliminary data.</text>
</comment>
<evidence type="ECO:0000313" key="3">
    <source>
        <dbReference type="Proteomes" id="UP000276133"/>
    </source>
</evidence>
<name>A0A3M7R8E0_BRAPC</name>
<sequence>MNKPPIKRSKFKKNLKKDKLFLISFTLELINWFTCIKPFVKCLYNNLFKINTNKKHYGVGLQDSSSGYIPLFSSLAKIKNWEKNLKKENTLHANKPRNIFFSFLNYLSLYKI</sequence>
<organism evidence="2 3">
    <name type="scientific">Brachionus plicatilis</name>
    <name type="common">Marine rotifer</name>
    <name type="synonym">Brachionus muelleri</name>
    <dbReference type="NCBI Taxonomy" id="10195"/>
    <lineage>
        <taxon>Eukaryota</taxon>
        <taxon>Metazoa</taxon>
        <taxon>Spiralia</taxon>
        <taxon>Gnathifera</taxon>
        <taxon>Rotifera</taxon>
        <taxon>Eurotatoria</taxon>
        <taxon>Monogononta</taxon>
        <taxon>Pseudotrocha</taxon>
        <taxon>Ploima</taxon>
        <taxon>Brachionidae</taxon>
        <taxon>Brachionus</taxon>
    </lineage>
</organism>
<keyword evidence="1" id="KW-0472">Membrane</keyword>
<evidence type="ECO:0000313" key="2">
    <source>
        <dbReference type="EMBL" id="RNA19729.1"/>
    </source>
</evidence>
<feature type="transmembrane region" description="Helical" evidence="1">
    <location>
        <begin position="20"/>
        <end position="40"/>
    </location>
</feature>
<dbReference type="Proteomes" id="UP000276133">
    <property type="component" value="Unassembled WGS sequence"/>
</dbReference>
<protein>
    <submittedName>
        <fullName evidence="2">Uncharacterized protein</fullName>
    </submittedName>
</protein>
<keyword evidence="3" id="KW-1185">Reference proteome</keyword>
<proteinExistence type="predicted"/>
<reference evidence="2 3" key="1">
    <citation type="journal article" date="2018" name="Sci. Rep.">
        <title>Genomic signatures of local adaptation to the degree of environmental predictability in rotifers.</title>
        <authorList>
            <person name="Franch-Gras L."/>
            <person name="Hahn C."/>
            <person name="Garcia-Roger E.M."/>
            <person name="Carmona M.J."/>
            <person name="Serra M."/>
            <person name="Gomez A."/>
        </authorList>
    </citation>
    <scope>NUCLEOTIDE SEQUENCE [LARGE SCALE GENOMIC DNA]</scope>
    <source>
        <strain evidence="2">HYR1</strain>
    </source>
</reference>
<accession>A0A3M7R8E0</accession>
<evidence type="ECO:0000256" key="1">
    <source>
        <dbReference type="SAM" id="Phobius"/>
    </source>
</evidence>